<dbReference type="GO" id="GO:0004364">
    <property type="term" value="F:glutathione transferase activity"/>
    <property type="evidence" value="ECO:0007669"/>
    <property type="project" value="UniProtKB-EC"/>
</dbReference>
<evidence type="ECO:0000259" key="6">
    <source>
        <dbReference type="PROSITE" id="PS50405"/>
    </source>
</evidence>
<dbReference type="SFLD" id="SFLDS00019">
    <property type="entry name" value="Glutathione_Transferase_(cytos"/>
    <property type="match status" value="1"/>
</dbReference>
<proteinExistence type="inferred from homology"/>
<dbReference type="GO" id="GO:0043295">
    <property type="term" value="F:glutathione binding"/>
    <property type="evidence" value="ECO:0007669"/>
    <property type="project" value="TreeGrafter"/>
</dbReference>
<dbReference type="Gene3D" id="3.40.30.10">
    <property type="entry name" value="Glutaredoxin"/>
    <property type="match status" value="1"/>
</dbReference>
<dbReference type="FunFam" id="3.40.30.10:FF:000039">
    <property type="entry name" value="Glutathione S-transferase domain"/>
    <property type="match status" value="1"/>
</dbReference>
<dbReference type="EMBL" id="JARJCM010000062">
    <property type="protein sequence ID" value="KAJ7033826.1"/>
    <property type="molecule type" value="Genomic_DNA"/>
</dbReference>
<sequence>MVLKLYLSPLRSGGSAIVLLVLREKNIPFEYVFVDLTKKESKTPEFLRMHPFGQVPVIDDDGFILYETRAICRYLAEKYAAHGPALIPMGLKERARFEQAASVELANVLPALIKVGQEAVKGTRGMPVDQAKLDVYEVILGQQKFMAGDEPTIVDLFHLLYAPGLASRAGIDLMTQASRPNVTRWWNELLARPAWAKLQAEKEQASVVQKV</sequence>
<dbReference type="InterPro" id="IPR036249">
    <property type="entry name" value="Thioredoxin-like_sf"/>
</dbReference>
<dbReference type="SUPFAM" id="SSF47616">
    <property type="entry name" value="GST C-terminal domain-like"/>
    <property type="match status" value="1"/>
</dbReference>
<keyword evidence="2" id="KW-0808">Transferase</keyword>
<dbReference type="InterPro" id="IPR004046">
    <property type="entry name" value="GST_C"/>
</dbReference>
<dbReference type="PROSITE" id="PS50405">
    <property type="entry name" value="GST_CTER"/>
    <property type="match status" value="1"/>
</dbReference>
<comment type="catalytic activity">
    <reaction evidence="3">
        <text>RX + glutathione = an S-substituted glutathione + a halide anion + H(+)</text>
        <dbReference type="Rhea" id="RHEA:16437"/>
        <dbReference type="ChEBI" id="CHEBI:15378"/>
        <dbReference type="ChEBI" id="CHEBI:16042"/>
        <dbReference type="ChEBI" id="CHEBI:17792"/>
        <dbReference type="ChEBI" id="CHEBI:57925"/>
        <dbReference type="ChEBI" id="CHEBI:90779"/>
        <dbReference type="EC" id="2.5.1.18"/>
    </reaction>
</comment>
<dbReference type="Pfam" id="PF00043">
    <property type="entry name" value="GST_C"/>
    <property type="match status" value="1"/>
</dbReference>
<dbReference type="PROSITE" id="PS50404">
    <property type="entry name" value="GST_NTER"/>
    <property type="match status" value="1"/>
</dbReference>
<gene>
    <name evidence="7" type="ORF">C8F04DRAFT_1221559</name>
</gene>
<evidence type="ECO:0000256" key="2">
    <source>
        <dbReference type="ARBA" id="ARBA00022679"/>
    </source>
</evidence>
<dbReference type="InterPro" id="IPR010987">
    <property type="entry name" value="Glutathione-S-Trfase_C-like"/>
</dbReference>
<dbReference type="GO" id="GO:0005737">
    <property type="term" value="C:cytoplasm"/>
    <property type="evidence" value="ECO:0007669"/>
    <property type="project" value="TreeGrafter"/>
</dbReference>
<dbReference type="AlphaFoldDB" id="A0AAD6STL3"/>
<dbReference type="SFLD" id="SFLDG00358">
    <property type="entry name" value="Main_(cytGST)"/>
    <property type="match status" value="1"/>
</dbReference>
<organism evidence="7 8">
    <name type="scientific">Mycena alexandri</name>
    <dbReference type="NCBI Taxonomy" id="1745969"/>
    <lineage>
        <taxon>Eukaryota</taxon>
        <taxon>Fungi</taxon>
        <taxon>Dikarya</taxon>
        <taxon>Basidiomycota</taxon>
        <taxon>Agaricomycotina</taxon>
        <taxon>Agaricomycetes</taxon>
        <taxon>Agaricomycetidae</taxon>
        <taxon>Agaricales</taxon>
        <taxon>Marasmiineae</taxon>
        <taxon>Mycenaceae</taxon>
        <taxon>Mycena</taxon>
    </lineage>
</organism>
<dbReference type="SUPFAM" id="SSF52833">
    <property type="entry name" value="Thioredoxin-like"/>
    <property type="match status" value="1"/>
</dbReference>
<evidence type="ECO:0000256" key="3">
    <source>
        <dbReference type="ARBA" id="ARBA00047960"/>
    </source>
</evidence>
<evidence type="ECO:0000259" key="5">
    <source>
        <dbReference type="PROSITE" id="PS50404"/>
    </source>
</evidence>
<accession>A0AAD6STL3</accession>
<protein>
    <recommendedName>
        <fullName evidence="1">glutathione transferase</fullName>
        <ecNumber evidence="1">2.5.1.18</ecNumber>
    </recommendedName>
</protein>
<dbReference type="InterPro" id="IPR040079">
    <property type="entry name" value="Glutathione_S-Trfase"/>
</dbReference>
<feature type="domain" description="GST N-terminal" evidence="5">
    <location>
        <begin position="2"/>
        <end position="83"/>
    </location>
</feature>
<evidence type="ECO:0000256" key="4">
    <source>
        <dbReference type="RuleBase" id="RU003494"/>
    </source>
</evidence>
<reference evidence="7" key="1">
    <citation type="submission" date="2023-03" db="EMBL/GenBank/DDBJ databases">
        <title>Massive genome expansion in bonnet fungi (Mycena s.s.) driven by repeated elements and novel gene families across ecological guilds.</title>
        <authorList>
            <consortium name="Lawrence Berkeley National Laboratory"/>
            <person name="Harder C.B."/>
            <person name="Miyauchi S."/>
            <person name="Viragh M."/>
            <person name="Kuo A."/>
            <person name="Thoen E."/>
            <person name="Andreopoulos B."/>
            <person name="Lu D."/>
            <person name="Skrede I."/>
            <person name="Drula E."/>
            <person name="Henrissat B."/>
            <person name="Morin E."/>
            <person name="Kohler A."/>
            <person name="Barry K."/>
            <person name="LaButti K."/>
            <person name="Morin E."/>
            <person name="Salamov A."/>
            <person name="Lipzen A."/>
            <person name="Mereny Z."/>
            <person name="Hegedus B."/>
            <person name="Baldrian P."/>
            <person name="Stursova M."/>
            <person name="Weitz H."/>
            <person name="Taylor A."/>
            <person name="Grigoriev I.V."/>
            <person name="Nagy L.G."/>
            <person name="Martin F."/>
            <person name="Kauserud H."/>
        </authorList>
    </citation>
    <scope>NUCLEOTIDE SEQUENCE</scope>
    <source>
        <strain evidence="7">CBHHK200</strain>
    </source>
</reference>
<dbReference type="InterPro" id="IPR036282">
    <property type="entry name" value="Glutathione-S-Trfase_C_sf"/>
</dbReference>
<dbReference type="GO" id="GO:0006749">
    <property type="term" value="P:glutathione metabolic process"/>
    <property type="evidence" value="ECO:0007669"/>
    <property type="project" value="TreeGrafter"/>
</dbReference>
<dbReference type="Pfam" id="PF02798">
    <property type="entry name" value="GST_N"/>
    <property type="match status" value="1"/>
</dbReference>
<comment type="similarity">
    <text evidence="4">Belongs to the GST superfamily.</text>
</comment>
<keyword evidence="8" id="KW-1185">Reference proteome</keyword>
<evidence type="ECO:0000313" key="7">
    <source>
        <dbReference type="EMBL" id="KAJ7033826.1"/>
    </source>
</evidence>
<name>A0AAD6STL3_9AGAR</name>
<evidence type="ECO:0000256" key="1">
    <source>
        <dbReference type="ARBA" id="ARBA00012452"/>
    </source>
</evidence>
<dbReference type="EC" id="2.5.1.18" evidence="1"/>
<feature type="domain" description="GST C-terminal" evidence="6">
    <location>
        <begin position="90"/>
        <end position="208"/>
    </location>
</feature>
<dbReference type="PANTHER" id="PTHR43900:SF3">
    <property type="entry name" value="GLUTATHIONE S-TRANSFERASE RHO"/>
    <property type="match status" value="1"/>
</dbReference>
<dbReference type="Proteomes" id="UP001218188">
    <property type="component" value="Unassembled WGS sequence"/>
</dbReference>
<dbReference type="InterPro" id="IPR004045">
    <property type="entry name" value="Glutathione_S-Trfase_N"/>
</dbReference>
<evidence type="ECO:0000313" key="8">
    <source>
        <dbReference type="Proteomes" id="UP001218188"/>
    </source>
</evidence>
<comment type="caution">
    <text evidence="7">The sequence shown here is derived from an EMBL/GenBank/DDBJ whole genome shotgun (WGS) entry which is preliminary data.</text>
</comment>
<dbReference type="Gene3D" id="1.20.1050.10">
    <property type="match status" value="1"/>
</dbReference>
<dbReference type="PANTHER" id="PTHR43900">
    <property type="entry name" value="GLUTATHIONE S-TRANSFERASE RHO"/>
    <property type="match status" value="1"/>
</dbReference>